<organism evidence="3 4">
    <name type="scientific">Candidatus Bandiella euplotis</name>
    <dbReference type="NCBI Taxonomy" id="1664265"/>
    <lineage>
        <taxon>Bacteria</taxon>
        <taxon>Pseudomonadati</taxon>
        <taxon>Pseudomonadota</taxon>
        <taxon>Alphaproteobacteria</taxon>
        <taxon>Rickettsiales</taxon>
        <taxon>Candidatus Midichloriaceae</taxon>
        <taxon>Candidatus Bandiella</taxon>
    </lineage>
</organism>
<keyword evidence="4" id="KW-1185">Reference proteome</keyword>
<dbReference type="InterPro" id="IPR000836">
    <property type="entry name" value="PRTase_dom"/>
</dbReference>
<evidence type="ECO:0000313" key="3">
    <source>
        <dbReference type="EMBL" id="WPX96305.1"/>
    </source>
</evidence>
<evidence type="ECO:0000259" key="2">
    <source>
        <dbReference type="Pfam" id="PF00156"/>
    </source>
</evidence>
<dbReference type="InterPro" id="IPR051910">
    <property type="entry name" value="ComF/GntX_DNA_util-trans"/>
</dbReference>
<dbReference type="PANTHER" id="PTHR47505">
    <property type="entry name" value="DNA UTILIZATION PROTEIN YHGH"/>
    <property type="match status" value="1"/>
</dbReference>
<evidence type="ECO:0000256" key="1">
    <source>
        <dbReference type="ARBA" id="ARBA00008007"/>
    </source>
</evidence>
<accession>A0ABZ0UQK6</accession>
<dbReference type="Proteomes" id="UP001327219">
    <property type="component" value="Chromosome"/>
</dbReference>
<name>A0ABZ0UQK6_9RICK</name>
<proteinExistence type="inferred from homology"/>
<comment type="similarity">
    <text evidence="1">Belongs to the ComF/GntX family.</text>
</comment>
<dbReference type="PANTHER" id="PTHR47505:SF1">
    <property type="entry name" value="DNA UTILIZATION PROTEIN YHGH"/>
    <property type="match status" value="1"/>
</dbReference>
<sequence length="177" mass="20466">MKDSCVNKEHHYHSTRSLMEYGNVAKDLIAQFKFYANFEVLKLFKNWFSCILNDSEYSDMDYIIPVPLHKERLKARGYNQTAILAKTISRIIKVKYHSKILIKNKNTISQSNLGKEAREKNLKNTFAPYPGNIHLIKNKKILLVDDIITTGTTINECSKVLMHHKASQVNVISIARR</sequence>
<dbReference type="SUPFAM" id="SSF53271">
    <property type="entry name" value="PRTase-like"/>
    <property type="match status" value="1"/>
</dbReference>
<gene>
    <name evidence="3" type="ORF">Bandiella_00414</name>
</gene>
<dbReference type="EMBL" id="CP110820">
    <property type="protein sequence ID" value="WPX96305.1"/>
    <property type="molecule type" value="Genomic_DNA"/>
</dbReference>
<protein>
    <submittedName>
        <fullName evidence="3">ComEF family amidophosphoribosyltransferase</fullName>
    </submittedName>
</protein>
<reference evidence="3 4" key="1">
    <citation type="submission" date="2022-11" db="EMBL/GenBank/DDBJ databases">
        <title>Host association and intracellularity evolved multiple times independently in the Rickettsiales.</title>
        <authorList>
            <person name="Castelli M."/>
            <person name="Nardi T."/>
            <person name="Gammuto L."/>
            <person name="Bellinzona G."/>
            <person name="Sabaneyeva E."/>
            <person name="Potekhin A."/>
            <person name="Serra V."/>
            <person name="Petroni G."/>
            <person name="Sassera D."/>
        </authorList>
    </citation>
    <scope>NUCLEOTIDE SEQUENCE [LARGE SCALE GENOMIC DNA]</scope>
    <source>
        <strain evidence="3 4">NDG2</strain>
    </source>
</reference>
<evidence type="ECO:0000313" key="4">
    <source>
        <dbReference type="Proteomes" id="UP001327219"/>
    </source>
</evidence>
<dbReference type="Pfam" id="PF00156">
    <property type="entry name" value="Pribosyltran"/>
    <property type="match status" value="1"/>
</dbReference>
<feature type="domain" description="Phosphoribosyltransferase" evidence="2">
    <location>
        <begin position="92"/>
        <end position="175"/>
    </location>
</feature>
<dbReference type="CDD" id="cd06223">
    <property type="entry name" value="PRTases_typeI"/>
    <property type="match status" value="1"/>
</dbReference>
<dbReference type="InterPro" id="IPR029057">
    <property type="entry name" value="PRTase-like"/>
</dbReference>
<dbReference type="Gene3D" id="3.40.50.2020">
    <property type="match status" value="1"/>
</dbReference>